<gene>
    <name evidence="2" type="ORF">C1SCF055_LOCUS14987</name>
</gene>
<dbReference type="EMBL" id="CAMXCT010001197">
    <property type="protein sequence ID" value="CAI3987734.1"/>
    <property type="molecule type" value="Genomic_DNA"/>
</dbReference>
<evidence type="ECO:0000313" key="3">
    <source>
        <dbReference type="EMBL" id="CAL1141109.1"/>
    </source>
</evidence>
<protein>
    <recommendedName>
        <fullName evidence="5">Ubiquitin-like domain-containing protein</fullName>
    </recommendedName>
</protein>
<sequence length="1168" mass="127585">MKAFRKSKRRMKKKPEKHIRRYIKDVEDYLGVGTDGAYVLTDYTKKLAWGKQRTLMRYHYALSDLLHTILKGKMQLAGLKVTQLLRATHQASLDQGDWRAAWLLLDLPDPMERPRFGGEAQQLELVASYVTAMANLEKKGRWQSHRGNEEDPALGKGKGKRKGKKGDKEEEPRREWTALHESYARQIEVLTLTLLKHGLASKKVVPHASLQRPLQSYQLLKGVQSFRLLRGLCDLQDFCRRFACASLRQLLKLPKLADHEFSKYVMMKYEDGRNSTRSTVKHALLGCQHLAPQLKVAPERLQKAANRYTGDADFQKFARSYVLLEELQAADEPAACIPVLPSAQTHSMEVEPKSLLRRSTNACWKLFVYCLKYTYVRLFFLFFLKLGLLIRHSFSKAVGRLMVTTVRLKLRRAISFVVMILEGNFDELVYQLGLLLHESPPQGFSMPEGPAEAFNLASMHFTRALSICALWKANVSPAWLSTQEPLSLRGSAKPLEIKGLDGSTFEFQVDDDATVEKVYKYILEKTGLKTGKKLLLTSGCTILDHSRPLLQQVQGGEISFIVQSITLNDFAKSFWSAIEADTKESLTAEDVNTLRAAAIVSMHLGADFHQSLADVTLPSSLQTLTFGGDFNQSLARVTLPCTLQTLTFGAGFNQSLEGVTLPSSLQTLTFGWSFNQSLAGVALPSSLRTLTFGRLFNQSLAGVTLPSSLQTLAFGWDFNQSLAGVTLPSSLQTLTFGGEFNQSLAGFTLPSSLQTLTFGEGFDQSLAGVTLPSSLQTLTFGGEFNQSLAGVTLPGSLQTLAFGWDFNQSLAGVTLPSSLQTVTFGRRFNQSLAGDTLPSSMQTLTFGQRFNQSLAGVTLPSSLQTLTLTFGDGFDQSLAGVTLPSSLQTLTFGGEFNQSLAGVTLPSSLQTLTFGGGFNQSLAGVTLPSSLQTLTFGWSFNQSLAGVALPSSLQTLTFGELFNQSLAGVTLPSSLQTLTFGIGFDRSLAGVTLPNSLQTLTFDGEFNQSLAGVTLPSSLQTLTLGWDFNQSLAGVTLPSSLQTLTFGGEFNQSLAGFTLPSSLQTLTFGRLFNQSLAGVTLPSSLQTLTFGRRFNQSLAGVTLPSSLQTLALGWEFNQSLAGATLPSSLQTLTLGKWFDQSLAGATLPSSLQTFTLAGVTLVQAVWKP</sequence>
<evidence type="ECO:0000313" key="4">
    <source>
        <dbReference type="Proteomes" id="UP001152797"/>
    </source>
</evidence>
<reference evidence="2" key="1">
    <citation type="submission" date="2022-10" db="EMBL/GenBank/DDBJ databases">
        <authorList>
            <person name="Chen Y."/>
            <person name="Dougan E. K."/>
            <person name="Chan C."/>
            <person name="Rhodes N."/>
            <person name="Thang M."/>
        </authorList>
    </citation>
    <scope>NUCLEOTIDE SEQUENCE</scope>
</reference>
<name>A0A9P1CA07_9DINO</name>
<proteinExistence type="predicted"/>
<accession>A0A9P1CA07</accession>
<comment type="caution">
    <text evidence="2">The sequence shown here is derived from an EMBL/GenBank/DDBJ whole genome shotgun (WGS) entry which is preliminary data.</text>
</comment>
<dbReference type="EMBL" id="CAMXCT030001197">
    <property type="protein sequence ID" value="CAL4775046.1"/>
    <property type="molecule type" value="Genomic_DNA"/>
</dbReference>
<feature type="region of interest" description="Disordered" evidence="1">
    <location>
        <begin position="140"/>
        <end position="175"/>
    </location>
</feature>
<evidence type="ECO:0000313" key="2">
    <source>
        <dbReference type="EMBL" id="CAI3987734.1"/>
    </source>
</evidence>
<dbReference type="PANTHER" id="PTHR32134:SF169">
    <property type="entry name" value="FNIP REPEAT-CONTAINING PROTEIN-RELATED"/>
    <property type="match status" value="1"/>
</dbReference>
<evidence type="ECO:0008006" key="5">
    <source>
        <dbReference type="Google" id="ProtNLM"/>
    </source>
</evidence>
<dbReference type="Pfam" id="PF05725">
    <property type="entry name" value="FNIP"/>
    <property type="match status" value="12"/>
</dbReference>
<dbReference type="PANTHER" id="PTHR32134">
    <property type="entry name" value="FNIP REPEAT-CONTAINING PROTEIN"/>
    <property type="match status" value="1"/>
</dbReference>
<evidence type="ECO:0000256" key="1">
    <source>
        <dbReference type="SAM" id="MobiDB-lite"/>
    </source>
</evidence>
<dbReference type="InterPro" id="IPR029071">
    <property type="entry name" value="Ubiquitin-like_domsf"/>
</dbReference>
<dbReference type="InterPro" id="IPR051251">
    <property type="entry name" value="STK_FNIP-Repeat"/>
</dbReference>
<reference evidence="3" key="2">
    <citation type="submission" date="2024-04" db="EMBL/GenBank/DDBJ databases">
        <authorList>
            <person name="Chen Y."/>
            <person name="Shah S."/>
            <person name="Dougan E. K."/>
            <person name="Thang M."/>
            <person name="Chan C."/>
        </authorList>
    </citation>
    <scope>NUCLEOTIDE SEQUENCE [LARGE SCALE GENOMIC DNA]</scope>
</reference>
<dbReference type="SUPFAM" id="SSF54236">
    <property type="entry name" value="Ubiquitin-like"/>
    <property type="match status" value="1"/>
</dbReference>
<dbReference type="Gene3D" id="3.80.10.10">
    <property type="entry name" value="Ribonuclease Inhibitor"/>
    <property type="match status" value="2"/>
</dbReference>
<dbReference type="InterPro" id="IPR008615">
    <property type="entry name" value="FNIP"/>
</dbReference>
<dbReference type="Proteomes" id="UP001152797">
    <property type="component" value="Unassembled WGS sequence"/>
</dbReference>
<feature type="compositionally biased region" description="Basic and acidic residues" evidence="1">
    <location>
        <begin position="166"/>
        <end position="175"/>
    </location>
</feature>
<dbReference type="InterPro" id="IPR032675">
    <property type="entry name" value="LRR_dom_sf"/>
</dbReference>
<dbReference type="CDD" id="cd17039">
    <property type="entry name" value="Ubl_ubiquitin_like"/>
    <property type="match status" value="1"/>
</dbReference>
<organism evidence="2">
    <name type="scientific">Cladocopium goreaui</name>
    <dbReference type="NCBI Taxonomy" id="2562237"/>
    <lineage>
        <taxon>Eukaryota</taxon>
        <taxon>Sar</taxon>
        <taxon>Alveolata</taxon>
        <taxon>Dinophyceae</taxon>
        <taxon>Suessiales</taxon>
        <taxon>Symbiodiniaceae</taxon>
        <taxon>Cladocopium</taxon>
    </lineage>
</organism>
<dbReference type="OrthoDB" id="423949at2759"/>
<dbReference type="SUPFAM" id="SSF52058">
    <property type="entry name" value="L domain-like"/>
    <property type="match status" value="2"/>
</dbReference>
<keyword evidence="4" id="KW-1185">Reference proteome</keyword>
<dbReference type="AlphaFoldDB" id="A0A9P1CA07"/>
<dbReference type="EMBL" id="CAMXCT020001197">
    <property type="protein sequence ID" value="CAL1141109.1"/>
    <property type="molecule type" value="Genomic_DNA"/>
</dbReference>